<evidence type="ECO:0000313" key="2">
    <source>
        <dbReference type="Proteomes" id="UP000186817"/>
    </source>
</evidence>
<dbReference type="EMBL" id="LSRX01001794">
    <property type="protein sequence ID" value="OLP77315.1"/>
    <property type="molecule type" value="Genomic_DNA"/>
</dbReference>
<proteinExistence type="predicted"/>
<dbReference type="Proteomes" id="UP000186817">
    <property type="component" value="Unassembled WGS sequence"/>
</dbReference>
<dbReference type="InterPro" id="IPR018117">
    <property type="entry name" value="C5_DNA_meth_AS"/>
</dbReference>
<dbReference type="SUPFAM" id="SSF53335">
    <property type="entry name" value="S-adenosyl-L-methionine-dependent methyltransferases"/>
    <property type="match status" value="1"/>
</dbReference>
<keyword evidence="2" id="KW-1185">Reference proteome</keyword>
<accession>A0A1Q9C318</accession>
<reference evidence="1 2" key="1">
    <citation type="submission" date="2016-02" db="EMBL/GenBank/DDBJ databases">
        <title>Genome analysis of coral dinoflagellate symbionts highlights evolutionary adaptations to a symbiotic lifestyle.</title>
        <authorList>
            <person name="Aranda M."/>
            <person name="Li Y."/>
            <person name="Liew Y.J."/>
            <person name="Baumgarten S."/>
            <person name="Simakov O."/>
            <person name="Wilson M."/>
            <person name="Piel J."/>
            <person name="Ashoor H."/>
            <person name="Bougouffa S."/>
            <person name="Bajic V.B."/>
            <person name="Ryu T."/>
            <person name="Ravasi T."/>
            <person name="Bayer T."/>
            <person name="Micklem G."/>
            <person name="Kim H."/>
            <person name="Bhak J."/>
            <person name="Lajeunesse T.C."/>
            <person name="Voolstra C.R."/>
        </authorList>
    </citation>
    <scope>NUCLEOTIDE SEQUENCE [LARGE SCALE GENOMIC DNA]</scope>
    <source>
        <strain evidence="1 2">CCMP2467</strain>
    </source>
</reference>
<name>A0A1Q9C318_SYMMI</name>
<dbReference type="PROSITE" id="PS00094">
    <property type="entry name" value="C5_MTASE_1"/>
    <property type="match status" value="1"/>
</dbReference>
<dbReference type="Gene3D" id="3.40.50.150">
    <property type="entry name" value="Vaccinia Virus protein VP39"/>
    <property type="match status" value="1"/>
</dbReference>
<dbReference type="GO" id="GO:0008168">
    <property type="term" value="F:methyltransferase activity"/>
    <property type="evidence" value="ECO:0007669"/>
    <property type="project" value="InterPro"/>
</dbReference>
<dbReference type="Pfam" id="PF00145">
    <property type="entry name" value="DNA_methylase"/>
    <property type="match status" value="1"/>
</dbReference>
<protein>
    <submittedName>
        <fullName evidence="1">Uncharacterized protein</fullName>
    </submittedName>
</protein>
<sequence length="182" mass="20429">MSMSMTMMSSFVQELGIPFRCLSTSETCKAYRAYQAANFEIGCQYESVQAQIAAHKRVKSEGESEDVDLLVIGTPCAPFSCMQGKRFHKESVNQHAAYDLTFRHIYEAAQTFEPAALVMEQSAGFQLKVHSETTETPLNTFLDGFKALPFQKGGYWIIKLDMDMSIWANISRSRPANSQSAR</sequence>
<gene>
    <name evidence="1" type="ORF">AK812_SmicGene42637</name>
</gene>
<dbReference type="OrthoDB" id="411534at2759"/>
<dbReference type="AlphaFoldDB" id="A0A1Q9C318"/>
<dbReference type="InterPro" id="IPR029063">
    <property type="entry name" value="SAM-dependent_MTases_sf"/>
</dbReference>
<dbReference type="InterPro" id="IPR001525">
    <property type="entry name" value="C5_MeTfrase"/>
</dbReference>
<evidence type="ECO:0000313" key="1">
    <source>
        <dbReference type="EMBL" id="OLP77315.1"/>
    </source>
</evidence>
<organism evidence="1 2">
    <name type="scientific">Symbiodinium microadriaticum</name>
    <name type="common">Dinoflagellate</name>
    <name type="synonym">Zooxanthella microadriatica</name>
    <dbReference type="NCBI Taxonomy" id="2951"/>
    <lineage>
        <taxon>Eukaryota</taxon>
        <taxon>Sar</taxon>
        <taxon>Alveolata</taxon>
        <taxon>Dinophyceae</taxon>
        <taxon>Suessiales</taxon>
        <taxon>Symbiodiniaceae</taxon>
        <taxon>Symbiodinium</taxon>
    </lineage>
</organism>
<comment type="caution">
    <text evidence="1">The sequence shown here is derived from an EMBL/GenBank/DDBJ whole genome shotgun (WGS) entry which is preliminary data.</text>
</comment>